<feature type="transmembrane region" description="Helical" evidence="1">
    <location>
        <begin position="72"/>
        <end position="89"/>
    </location>
</feature>
<organism evidence="2 3">
    <name type="scientific">Araneus ventricosus</name>
    <name type="common">Orbweaver spider</name>
    <name type="synonym">Epeira ventricosa</name>
    <dbReference type="NCBI Taxonomy" id="182803"/>
    <lineage>
        <taxon>Eukaryota</taxon>
        <taxon>Metazoa</taxon>
        <taxon>Ecdysozoa</taxon>
        <taxon>Arthropoda</taxon>
        <taxon>Chelicerata</taxon>
        <taxon>Arachnida</taxon>
        <taxon>Araneae</taxon>
        <taxon>Araneomorphae</taxon>
        <taxon>Entelegynae</taxon>
        <taxon>Araneoidea</taxon>
        <taxon>Araneidae</taxon>
        <taxon>Araneus</taxon>
    </lineage>
</organism>
<accession>A0A4Y2VLR1</accession>
<proteinExistence type="predicted"/>
<evidence type="ECO:0000256" key="1">
    <source>
        <dbReference type="SAM" id="Phobius"/>
    </source>
</evidence>
<dbReference type="Proteomes" id="UP000499080">
    <property type="component" value="Unassembled WGS sequence"/>
</dbReference>
<keyword evidence="1" id="KW-1133">Transmembrane helix</keyword>
<evidence type="ECO:0000313" key="3">
    <source>
        <dbReference type="Proteomes" id="UP000499080"/>
    </source>
</evidence>
<dbReference type="EMBL" id="BGPR01048346">
    <property type="protein sequence ID" value="GBO25358.1"/>
    <property type="molecule type" value="Genomic_DNA"/>
</dbReference>
<comment type="caution">
    <text evidence="2">The sequence shown here is derived from an EMBL/GenBank/DDBJ whole genome shotgun (WGS) entry which is preliminary data.</text>
</comment>
<gene>
    <name evidence="2" type="ORF">AVEN_45214_1</name>
</gene>
<keyword evidence="3" id="KW-1185">Reference proteome</keyword>
<dbReference type="AlphaFoldDB" id="A0A4Y2VLR1"/>
<keyword evidence="1" id="KW-0472">Membrane</keyword>
<keyword evidence="1" id="KW-0812">Transmembrane</keyword>
<sequence length="207" mass="23361">MVGMDHIIFNRDQISWKTLEPALLSQTSKAATPTGDQTLDVFSVHQNHAHYRKQDLLLASDGKTKSLLRRQSFINIGLISMFFMTYGSLCHLDISSMVGMDHIIFKRDQITWKTLEPSLLSETSKAAIPTGEHRTLDVFSIHQNHVHYRKQGLLPASGRKTKSLLRGQSFMNIGPISIFLCHMEAYVINGRDGPHNFQTGPDNLENT</sequence>
<evidence type="ECO:0000313" key="2">
    <source>
        <dbReference type="EMBL" id="GBO25358.1"/>
    </source>
</evidence>
<reference evidence="2 3" key="1">
    <citation type="journal article" date="2019" name="Sci. Rep.">
        <title>Orb-weaving spider Araneus ventricosus genome elucidates the spidroin gene catalogue.</title>
        <authorList>
            <person name="Kono N."/>
            <person name="Nakamura H."/>
            <person name="Ohtoshi R."/>
            <person name="Moran D.A.P."/>
            <person name="Shinohara A."/>
            <person name="Yoshida Y."/>
            <person name="Fujiwara M."/>
            <person name="Mori M."/>
            <person name="Tomita M."/>
            <person name="Arakawa K."/>
        </authorList>
    </citation>
    <scope>NUCLEOTIDE SEQUENCE [LARGE SCALE GENOMIC DNA]</scope>
</reference>
<protein>
    <submittedName>
        <fullName evidence="2">Uncharacterized protein</fullName>
    </submittedName>
</protein>
<name>A0A4Y2VLR1_ARAVE</name>